<evidence type="ECO:0000313" key="1">
    <source>
        <dbReference type="Proteomes" id="UP000887574"/>
    </source>
</evidence>
<protein>
    <submittedName>
        <fullName evidence="2">Uncharacterized protein</fullName>
    </submittedName>
</protein>
<proteinExistence type="predicted"/>
<sequence>MRIRYMNDISEHPEHYGSIGLQSGAKFQDWLKHVPIEQLTHGWSIDPERKKPVKVPTIPENPSSNLRKAVEKLREEKRPFLPSVYLQEYVWLIRSSSCNTDAELELMWTELLQAETTDDLDWTYSS</sequence>
<dbReference type="WBParaSite" id="jg26054">
    <property type="protein sequence ID" value="jg26054"/>
    <property type="gene ID" value="jg26054"/>
</dbReference>
<accession>A0A915E5Q2</accession>
<evidence type="ECO:0000313" key="2">
    <source>
        <dbReference type="WBParaSite" id="jg26054"/>
    </source>
</evidence>
<name>A0A915E5Q2_9BILA</name>
<organism evidence="1 2">
    <name type="scientific">Ditylenchus dipsaci</name>
    <dbReference type="NCBI Taxonomy" id="166011"/>
    <lineage>
        <taxon>Eukaryota</taxon>
        <taxon>Metazoa</taxon>
        <taxon>Ecdysozoa</taxon>
        <taxon>Nematoda</taxon>
        <taxon>Chromadorea</taxon>
        <taxon>Rhabditida</taxon>
        <taxon>Tylenchina</taxon>
        <taxon>Tylenchomorpha</taxon>
        <taxon>Sphaerularioidea</taxon>
        <taxon>Anguinidae</taxon>
        <taxon>Anguininae</taxon>
        <taxon>Ditylenchus</taxon>
    </lineage>
</organism>
<dbReference type="Proteomes" id="UP000887574">
    <property type="component" value="Unplaced"/>
</dbReference>
<dbReference type="AlphaFoldDB" id="A0A915E5Q2"/>
<keyword evidence="1" id="KW-1185">Reference proteome</keyword>
<reference evidence="2" key="1">
    <citation type="submission" date="2022-11" db="UniProtKB">
        <authorList>
            <consortium name="WormBaseParasite"/>
        </authorList>
    </citation>
    <scope>IDENTIFICATION</scope>
</reference>